<evidence type="ECO:0000256" key="2">
    <source>
        <dbReference type="ARBA" id="ARBA00022737"/>
    </source>
</evidence>
<dbReference type="InterPro" id="IPR001680">
    <property type="entry name" value="WD40_rpt"/>
</dbReference>
<dbReference type="InterPro" id="IPR018712">
    <property type="entry name" value="Tle1-like_cat"/>
</dbReference>
<dbReference type="Gene3D" id="2.130.10.10">
    <property type="entry name" value="YVTN repeat-like/Quinoprotein amine dehydrogenase"/>
    <property type="match status" value="3"/>
</dbReference>
<dbReference type="PANTHER" id="PTHR19848">
    <property type="entry name" value="WD40 REPEAT PROTEIN"/>
    <property type="match status" value="1"/>
</dbReference>
<evidence type="ECO:0000256" key="1">
    <source>
        <dbReference type="ARBA" id="ARBA00022574"/>
    </source>
</evidence>
<reference evidence="6 7" key="1">
    <citation type="submission" date="2019-01" db="EMBL/GenBank/DDBJ databases">
        <title>Draft genome sequence of Psathyrella aberdarensis IHI B618.</title>
        <authorList>
            <person name="Buettner E."/>
            <person name="Kellner H."/>
        </authorList>
    </citation>
    <scope>NUCLEOTIDE SEQUENCE [LARGE SCALE GENOMIC DNA]</scope>
    <source>
        <strain evidence="6 7">IHI B618</strain>
    </source>
</reference>
<evidence type="ECO:0000259" key="5">
    <source>
        <dbReference type="Pfam" id="PF09994"/>
    </source>
</evidence>
<dbReference type="Pfam" id="PF00400">
    <property type="entry name" value="WD40"/>
    <property type="match status" value="7"/>
</dbReference>
<keyword evidence="2" id="KW-0677">Repeat</keyword>
<accession>A0A4Q2DB06</accession>
<dbReference type="SUPFAM" id="SSF50978">
    <property type="entry name" value="WD40 repeat-like"/>
    <property type="match status" value="1"/>
</dbReference>
<dbReference type="InterPro" id="IPR020472">
    <property type="entry name" value="WD40_PAC1"/>
</dbReference>
<feature type="repeat" description="WD" evidence="3">
    <location>
        <begin position="955"/>
        <end position="996"/>
    </location>
</feature>
<dbReference type="PANTHER" id="PTHR19848:SF8">
    <property type="entry name" value="F-BOX AND WD REPEAT DOMAIN CONTAINING 7"/>
    <property type="match status" value="1"/>
</dbReference>
<name>A0A4Q2DB06_9AGAR</name>
<feature type="repeat" description="WD" evidence="3">
    <location>
        <begin position="783"/>
        <end position="824"/>
    </location>
</feature>
<dbReference type="InterPro" id="IPR019775">
    <property type="entry name" value="WD40_repeat_CS"/>
</dbReference>
<feature type="repeat" description="WD" evidence="3">
    <location>
        <begin position="826"/>
        <end position="867"/>
    </location>
</feature>
<dbReference type="STRING" id="2316362.A0A4Q2DB06"/>
<keyword evidence="7" id="KW-1185">Reference proteome</keyword>
<dbReference type="AlphaFoldDB" id="A0A4Q2DB06"/>
<feature type="repeat" description="WD" evidence="3">
    <location>
        <begin position="998"/>
        <end position="1030"/>
    </location>
</feature>
<evidence type="ECO:0000313" key="7">
    <source>
        <dbReference type="Proteomes" id="UP000290288"/>
    </source>
</evidence>
<organism evidence="6 7">
    <name type="scientific">Candolleomyces aberdarensis</name>
    <dbReference type="NCBI Taxonomy" id="2316362"/>
    <lineage>
        <taxon>Eukaryota</taxon>
        <taxon>Fungi</taxon>
        <taxon>Dikarya</taxon>
        <taxon>Basidiomycota</taxon>
        <taxon>Agaricomycotina</taxon>
        <taxon>Agaricomycetes</taxon>
        <taxon>Agaricomycetidae</taxon>
        <taxon>Agaricales</taxon>
        <taxon>Agaricineae</taxon>
        <taxon>Psathyrellaceae</taxon>
        <taxon>Candolleomyces</taxon>
    </lineage>
</organism>
<dbReference type="EMBL" id="SDEE01000429">
    <property type="protein sequence ID" value="RXW16519.1"/>
    <property type="molecule type" value="Genomic_DNA"/>
</dbReference>
<dbReference type="InterPro" id="IPR015943">
    <property type="entry name" value="WD40/YVTN_repeat-like_dom_sf"/>
</dbReference>
<evidence type="ECO:0000256" key="4">
    <source>
        <dbReference type="SAM" id="MobiDB-lite"/>
    </source>
</evidence>
<comment type="caution">
    <text evidence="6">The sequence shown here is derived from an EMBL/GenBank/DDBJ whole genome shotgun (WGS) entry which is preliminary data.</text>
</comment>
<keyword evidence="1 3" id="KW-0853">WD repeat</keyword>
<protein>
    <recommendedName>
        <fullName evidence="5">T6SS Phospholipase effector Tle1-like catalytic domain-containing protein</fullName>
    </recommendedName>
</protein>
<dbReference type="OrthoDB" id="538223at2759"/>
<dbReference type="CDD" id="cd00200">
    <property type="entry name" value="WD40"/>
    <property type="match status" value="1"/>
</dbReference>
<feature type="repeat" description="WD" evidence="3">
    <location>
        <begin position="869"/>
        <end position="910"/>
    </location>
</feature>
<dbReference type="PRINTS" id="PR00320">
    <property type="entry name" value="GPROTEINBRPT"/>
</dbReference>
<feature type="repeat" description="WD" evidence="3">
    <location>
        <begin position="912"/>
        <end position="953"/>
    </location>
</feature>
<dbReference type="Proteomes" id="UP000290288">
    <property type="component" value="Unassembled WGS sequence"/>
</dbReference>
<dbReference type="PROSITE" id="PS50082">
    <property type="entry name" value="WD_REPEATS_2"/>
    <property type="match status" value="7"/>
</dbReference>
<dbReference type="Pfam" id="PF09994">
    <property type="entry name" value="T6SS_Tle1-like_cat"/>
    <property type="match status" value="1"/>
</dbReference>
<feature type="domain" description="T6SS Phospholipase effector Tle1-like catalytic" evidence="5">
    <location>
        <begin position="10"/>
        <end position="309"/>
    </location>
</feature>
<dbReference type="PROSITE" id="PS50294">
    <property type="entry name" value="WD_REPEATS_REGION"/>
    <property type="match status" value="6"/>
</dbReference>
<dbReference type="SMART" id="SM00320">
    <property type="entry name" value="WD40"/>
    <property type="match status" value="7"/>
</dbReference>
<proteinExistence type="predicted"/>
<sequence>MACGHRIGGRNLVLCIDGTANQFGKKNTNVIELYNLVMKDTGDNQHTWYNSGIGTYARPHWASFKYRKQVVVHTIDLTIAWNFDKTILAAYEWLADNYQDGDCIFLFVRTNFTQTPKTDLPEDGQAESTMVERLMRALGLAKKESQLRQEGRGKAKSGTQKPEAISMAERFIDKRAFSRRNVKVHFVGAWDTVSSIGVMRGKRMLPGTVDGMTHVCYFRHALALDERRVKFQPEYAWGGTTLPPCTKLSPPGTVVEESNTEVGRNGRDRLPPHILEAWFAGTHSDIGGGNAKNVGMDRSRPPSRWMASEAEKLGLRLKPFDRELSASEQIEFQESLKGFWHLFELLPFRRPTFARSTGAKPDTFVPHLWSARKIHAGQKIHSSLILAESTAPYIPKARPPLQKAAGVNSADGSRLFRSLLRLRRTGTPRPDLGVAFWEDLRADKLANSNGWLEVDLVDHTRLLLKRLVDGTEVKAALTELVSKYHAAQTIYDETMEAIRPIASLEVKCRLLSTGVATLEGHWQDLKFDKWHEIRDSMVDLLRSRSDAQRQESKQFLRLIIANSKARAQAVCDWMIEAIRLWKESPPKLGDQHGDLTALEVRCQLYLTAMEILEGHWQNLKFDKRDPLIVGGTHHQAAKQFLRRITATSRDGAQAVYDETVKAILLWKENPPELGAQYGVLLTAIVVLEGDLESLKLRMWREIWNALADSTKSTNDHQDVAKQFLNRFTTDVNCLFELRGHTQNVTDVAISPDSKHIVSASYGGSSEGIRIWDLETGAQVGGPLNGHTDWLQAVAISPDGKRIVSCSQDKTIQIWDAATGAQVGEPLRGHEGTVWSVTISPDGKRIVSGSKDHTIRIWDLETGAQVGEPLRGHTDEVYSVAISPDGKHIVSGSADGTIRVWNAETGAQVGEPLRGHTKPVASVAISPDGKRIVSGSGDKTIRVWDAEPGAQVGEPLRGHTDPVYSVAISPDGKHIVSGSFDRTIRIWDLETGAQVGEPLRGHTGEVNSVAISPDGKRIVSGADEGIIRIWSAEGILV</sequence>
<gene>
    <name evidence="6" type="ORF">EST38_g9334</name>
</gene>
<dbReference type="InterPro" id="IPR036322">
    <property type="entry name" value="WD40_repeat_dom_sf"/>
</dbReference>
<dbReference type="PROSITE" id="PS00678">
    <property type="entry name" value="WD_REPEATS_1"/>
    <property type="match status" value="4"/>
</dbReference>
<feature type="repeat" description="WD" evidence="3">
    <location>
        <begin position="737"/>
        <end position="781"/>
    </location>
</feature>
<feature type="region of interest" description="Disordered" evidence="4">
    <location>
        <begin position="248"/>
        <end position="267"/>
    </location>
</feature>
<evidence type="ECO:0000256" key="3">
    <source>
        <dbReference type="PROSITE-ProRule" id="PRU00221"/>
    </source>
</evidence>
<evidence type="ECO:0000313" key="6">
    <source>
        <dbReference type="EMBL" id="RXW16519.1"/>
    </source>
</evidence>